<name>A0A9J6BNP8_POLVA</name>
<dbReference type="PANTHER" id="PTHR10357">
    <property type="entry name" value="ALPHA-AMYLASE FAMILY MEMBER"/>
    <property type="match status" value="1"/>
</dbReference>
<keyword evidence="13" id="KW-1185">Reference proteome</keyword>
<reference evidence="12" key="1">
    <citation type="submission" date="2021-03" db="EMBL/GenBank/DDBJ databases">
        <title>Chromosome level genome of the anhydrobiotic midge Polypedilum vanderplanki.</title>
        <authorList>
            <person name="Yoshida Y."/>
            <person name="Kikawada T."/>
            <person name="Gusev O."/>
        </authorList>
    </citation>
    <scope>NUCLEOTIDE SEQUENCE</scope>
    <source>
        <strain evidence="12">NIAS01</strain>
        <tissue evidence="12">Whole body or cell culture</tissue>
    </source>
</reference>
<dbReference type="OrthoDB" id="1740265at2759"/>
<keyword evidence="4 10" id="KW-0732">Signal</keyword>
<comment type="caution">
    <text evidence="12">The sequence shown here is derived from an EMBL/GenBank/DDBJ whole genome shotgun (WGS) entry which is preliminary data.</text>
</comment>
<dbReference type="InterPro" id="IPR006047">
    <property type="entry name" value="GH13_cat_dom"/>
</dbReference>
<dbReference type="CDD" id="cd11328">
    <property type="entry name" value="AmyAc_maltase"/>
    <property type="match status" value="1"/>
</dbReference>
<evidence type="ECO:0000256" key="8">
    <source>
        <dbReference type="SAM" id="MobiDB-lite"/>
    </source>
</evidence>
<comment type="catalytic activity">
    <reaction evidence="1">
        <text>Hydrolysis of terminal, non-reducing (1-&gt;4)-linked alpha-D-glucose residues with release of alpha-D-glucose.</text>
        <dbReference type="EC" id="3.2.1.20"/>
    </reaction>
</comment>
<feature type="chain" id="PRO_5039945909" description="alpha-glucosidase" evidence="10">
    <location>
        <begin position="22"/>
        <end position="597"/>
    </location>
</feature>
<dbReference type="InterPro" id="IPR017853">
    <property type="entry name" value="GH"/>
</dbReference>
<dbReference type="GO" id="GO:0005975">
    <property type="term" value="P:carbohydrate metabolic process"/>
    <property type="evidence" value="ECO:0007669"/>
    <property type="project" value="InterPro"/>
</dbReference>
<evidence type="ECO:0000256" key="9">
    <source>
        <dbReference type="SAM" id="Phobius"/>
    </source>
</evidence>
<dbReference type="GO" id="GO:0004558">
    <property type="term" value="F:alpha-1,4-glucosidase activity"/>
    <property type="evidence" value="ECO:0007669"/>
    <property type="project" value="UniProtKB-EC"/>
</dbReference>
<organism evidence="12 13">
    <name type="scientific">Polypedilum vanderplanki</name>
    <name type="common">Sleeping chironomid midge</name>
    <dbReference type="NCBI Taxonomy" id="319348"/>
    <lineage>
        <taxon>Eukaryota</taxon>
        <taxon>Metazoa</taxon>
        <taxon>Ecdysozoa</taxon>
        <taxon>Arthropoda</taxon>
        <taxon>Hexapoda</taxon>
        <taxon>Insecta</taxon>
        <taxon>Pterygota</taxon>
        <taxon>Neoptera</taxon>
        <taxon>Endopterygota</taxon>
        <taxon>Diptera</taxon>
        <taxon>Nematocera</taxon>
        <taxon>Chironomoidea</taxon>
        <taxon>Chironomidae</taxon>
        <taxon>Chironominae</taxon>
        <taxon>Polypedilum</taxon>
        <taxon>Polypedilum</taxon>
    </lineage>
</organism>
<evidence type="ECO:0000256" key="3">
    <source>
        <dbReference type="ARBA" id="ARBA00012741"/>
    </source>
</evidence>
<sequence length="597" mass="69381">MHQFIKISLLLSAFYCHSVYTEEWFETGNFYQIYPRSFMDSNGDGIGDLNGIKSKLEYLHDLGMDGVWLSPIYKSPNADFGYDISDFRDIHELFGSLDDFDKLVQECNRLGLKLILDFVPNHSSDEHDWFKRSESKESGYEDFYIWRDPKIDEISNIPVPPNNWMSTFRYSAWKWSEVRKQMYYHMFHYKQPDLNYRNPKVVQEMKDVLTYWLDRGVAGFRIDAVPSLFEDESLRDEPRSYRTDCDQFDHCSLQNIYTEDQKETYDMVQQWRKHLDEYSAVKNVSKKVIMVESYAKLDYNMLYYGNESAPGAHFPFNFELIKRANINSTAEDYKSIVEEWLTAMPKGNIANWVLGNHDNHRLASRLGEKRGDLLNFLLQTLPGAAITYQGEELVMSDVYLTWNETVDPQACNSNPTIYESRSRDPARTPFPWDNTKNAGFSTANKTWLPVGNNYKTVNVKAQQEAKDSHLKIFKKLTSIRKKEIFKKGDYLSALSNNKQVYSYKRQYQNEMAIVVLNFGISQEIVNLTELFKEIPSQLEVYVTSLDSGIISGSKIETSKVRIPGSHAIILVKSAAGMIKANILMIFVSSLVYFIFRN</sequence>
<dbReference type="InterPro" id="IPR013780">
    <property type="entry name" value="Glyco_hydro_b"/>
</dbReference>
<dbReference type="Gene3D" id="2.60.40.1180">
    <property type="entry name" value="Golgi alpha-mannosidase II"/>
    <property type="match status" value="1"/>
</dbReference>
<evidence type="ECO:0000256" key="2">
    <source>
        <dbReference type="ARBA" id="ARBA00008061"/>
    </source>
</evidence>
<dbReference type="SUPFAM" id="SSF51011">
    <property type="entry name" value="Glycosyl hydrolase domain"/>
    <property type="match status" value="1"/>
</dbReference>
<gene>
    <name evidence="12" type="ORF">PVAND_001528</name>
</gene>
<keyword evidence="6" id="KW-0325">Glycoprotein</keyword>
<keyword evidence="9" id="KW-1133">Transmembrane helix</keyword>
<evidence type="ECO:0000313" key="13">
    <source>
        <dbReference type="Proteomes" id="UP001107558"/>
    </source>
</evidence>
<protein>
    <recommendedName>
        <fullName evidence="3">alpha-glucosidase</fullName>
        <ecNumber evidence="3">3.2.1.20</ecNumber>
    </recommendedName>
</protein>
<evidence type="ECO:0000256" key="4">
    <source>
        <dbReference type="ARBA" id="ARBA00022729"/>
    </source>
</evidence>
<dbReference type="Pfam" id="PF00128">
    <property type="entry name" value="Alpha-amylase"/>
    <property type="match status" value="1"/>
</dbReference>
<dbReference type="FunFam" id="3.90.400.10:FF:000001">
    <property type="entry name" value="Maltase A3, isoform A"/>
    <property type="match status" value="1"/>
</dbReference>
<evidence type="ECO:0000313" key="12">
    <source>
        <dbReference type="EMBL" id="KAG5671325.1"/>
    </source>
</evidence>
<evidence type="ECO:0000256" key="5">
    <source>
        <dbReference type="ARBA" id="ARBA00022801"/>
    </source>
</evidence>
<dbReference type="EC" id="3.2.1.20" evidence="3"/>
<dbReference type="Proteomes" id="UP001107558">
    <property type="component" value="Chromosome 3"/>
</dbReference>
<dbReference type="Gene3D" id="3.20.20.80">
    <property type="entry name" value="Glycosidases"/>
    <property type="match status" value="1"/>
</dbReference>
<dbReference type="Gene3D" id="3.90.400.10">
    <property type="entry name" value="Oligo-1,6-glucosidase, Domain 2"/>
    <property type="match status" value="1"/>
</dbReference>
<dbReference type="PANTHER" id="PTHR10357:SF179">
    <property type="entry name" value="NEUTRAL AND BASIC AMINO ACID TRANSPORT PROTEIN RBAT"/>
    <property type="match status" value="1"/>
</dbReference>
<evidence type="ECO:0000259" key="11">
    <source>
        <dbReference type="SMART" id="SM00642"/>
    </source>
</evidence>
<feature type="region of interest" description="Disordered" evidence="8">
    <location>
        <begin position="413"/>
        <end position="435"/>
    </location>
</feature>
<keyword evidence="9" id="KW-0472">Membrane</keyword>
<keyword evidence="7" id="KW-0326">Glycosidase</keyword>
<evidence type="ECO:0000256" key="6">
    <source>
        <dbReference type="ARBA" id="ARBA00023180"/>
    </source>
</evidence>
<dbReference type="InterPro" id="IPR045857">
    <property type="entry name" value="O16G_dom_2"/>
</dbReference>
<feature type="signal peptide" evidence="10">
    <location>
        <begin position="1"/>
        <end position="21"/>
    </location>
</feature>
<feature type="domain" description="Glycosyl hydrolase family 13 catalytic" evidence="11">
    <location>
        <begin position="32"/>
        <end position="427"/>
    </location>
</feature>
<accession>A0A9J6BNP8</accession>
<dbReference type="SMART" id="SM00642">
    <property type="entry name" value="Aamy"/>
    <property type="match status" value="1"/>
</dbReference>
<proteinExistence type="inferred from homology"/>
<evidence type="ECO:0000256" key="1">
    <source>
        <dbReference type="ARBA" id="ARBA00001657"/>
    </source>
</evidence>
<dbReference type="AlphaFoldDB" id="A0A9J6BNP8"/>
<dbReference type="SUPFAM" id="SSF51445">
    <property type="entry name" value="(Trans)glycosidases"/>
    <property type="match status" value="1"/>
</dbReference>
<dbReference type="EMBL" id="JADBJN010000003">
    <property type="protein sequence ID" value="KAG5671325.1"/>
    <property type="molecule type" value="Genomic_DNA"/>
</dbReference>
<evidence type="ECO:0000256" key="7">
    <source>
        <dbReference type="ARBA" id="ARBA00023295"/>
    </source>
</evidence>
<keyword evidence="9" id="KW-0812">Transmembrane</keyword>
<comment type="similarity">
    <text evidence="2">Belongs to the glycosyl hydrolase 13 family.</text>
</comment>
<keyword evidence="5" id="KW-0378">Hydrolase</keyword>
<evidence type="ECO:0000256" key="10">
    <source>
        <dbReference type="SAM" id="SignalP"/>
    </source>
</evidence>
<feature type="transmembrane region" description="Helical" evidence="9">
    <location>
        <begin position="574"/>
        <end position="595"/>
    </location>
</feature>